<dbReference type="Pfam" id="PF04183">
    <property type="entry name" value="IucA_IucC"/>
    <property type="match status" value="1"/>
</dbReference>
<evidence type="ECO:0000259" key="4">
    <source>
        <dbReference type="Pfam" id="PF06276"/>
    </source>
</evidence>
<gene>
    <name evidence="5" type="ORF">GCM10010918_23950</name>
</gene>
<evidence type="ECO:0000256" key="2">
    <source>
        <dbReference type="ARBA" id="ARBA00007832"/>
    </source>
</evidence>
<comment type="pathway">
    <text evidence="1">Siderophore biosynthesis.</text>
</comment>
<dbReference type="Gene3D" id="3.30.310.280">
    <property type="match status" value="1"/>
</dbReference>
<dbReference type="GO" id="GO:0019290">
    <property type="term" value="P:siderophore biosynthetic process"/>
    <property type="evidence" value="ECO:0007669"/>
    <property type="project" value="InterPro"/>
</dbReference>
<evidence type="ECO:0000259" key="3">
    <source>
        <dbReference type="Pfam" id="PF04183"/>
    </source>
</evidence>
<dbReference type="PANTHER" id="PTHR34384:SF6">
    <property type="entry name" value="STAPHYLOFERRIN B SYNTHASE"/>
    <property type="match status" value="1"/>
</dbReference>
<dbReference type="GO" id="GO:0016881">
    <property type="term" value="F:acid-amino acid ligase activity"/>
    <property type="evidence" value="ECO:0007669"/>
    <property type="project" value="UniProtKB-ARBA"/>
</dbReference>
<proteinExistence type="inferred from homology"/>
<dbReference type="PANTHER" id="PTHR34384">
    <property type="entry name" value="L-2,3-DIAMINOPROPANOATE--CITRATE LIGASE"/>
    <property type="match status" value="1"/>
</dbReference>
<dbReference type="Gene3D" id="6.10.250.3370">
    <property type="match status" value="1"/>
</dbReference>
<dbReference type="InterPro" id="IPR007310">
    <property type="entry name" value="Aerobactin_biosyn_IucA/IucC_N"/>
</dbReference>
<reference evidence="5 6" key="1">
    <citation type="journal article" date="2014" name="Int. J. Syst. Evol. Microbiol.">
        <title>Complete genome sequence of Corynebacterium casei LMG S-19264T (=DSM 44701T), isolated from a smear-ripened cheese.</title>
        <authorList>
            <consortium name="US DOE Joint Genome Institute (JGI-PGF)"/>
            <person name="Walter F."/>
            <person name="Albersmeier A."/>
            <person name="Kalinowski J."/>
            <person name="Ruckert C."/>
        </authorList>
    </citation>
    <scope>NUCLEOTIDE SEQUENCE [LARGE SCALE GENOMIC DNA]</scope>
    <source>
        <strain evidence="5 6">CGMCC 1.15286</strain>
    </source>
</reference>
<sequence length="621" mass="70970">MRMVKVNGKAESGAKPDGMQSFEFYREAMQSPHYVAVRRRIFRQLVESMLFEGLISYHTEGEETRIDGVGLDGLPIAYLFGSERRYTFGRIRLSQEPVRRRAGTSESEADSIALFLLEVAAGAGAEEKKVLHFIQELEQTLINDTLAQYKRHKDNNDLHDLSDEDWENGIMDGHPYHPSYKSRIGFDIADQQQYGPEFAESIHPVWVAVHRSRAKLSHSALLPEPGSSNWLKEQLGEKELKRFVNGIRDAGANPSDYVMLPVHPWQWRTTISSVLAADIRSKHILPLGSTEEAYTAQQSIRTLVNRTRPSKPYLKLSLSILNTSTGRILAPHTVENAPVISDWLKRIAAGDTYLRDELRLILLGEVAGIAYENSHMLAPLQSKSYGTLSCIWRESLPMHLDKSETAVPFNALCAVDPAGKPYVGPWIERFGLEYWLNELLKTSVNPIIHFLYAHGIALESHAQNMVLVLREGLPVRIALKDFHDGIRFAREGLANPEDCPDLAQTPAYHQRVNRNSFLETSDLEAVRDFVHDAFFFINLGELAIFLQDHFGMEERMFWSKVRGVIEQYQQRFPEHRERFRQFSLFEPLIGVEQLTARRLFPDTELRMHQVFNPLSHDDKLD</sequence>
<keyword evidence="6" id="KW-1185">Reference proteome</keyword>
<accession>A0A917M0Z6</accession>
<protein>
    <submittedName>
        <fullName evidence="5">Siderophore biosynthesis protein</fullName>
    </submittedName>
</protein>
<dbReference type="InterPro" id="IPR022770">
    <property type="entry name" value="IucA/IucC-like_C"/>
</dbReference>
<evidence type="ECO:0000256" key="1">
    <source>
        <dbReference type="ARBA" id="ARBA00004924"/>
    </source>
</evidence>
<dbReference type="EMBL" id="BMHY01000004">
    <property type="protein sequence ID" value="GGG68291.1"/>
    <property type="molecule type" value="Genomic_DNA"/>
</dbReference>
<dbReference type="Gene3D" id="1.10.510.40">
    <property type="match status" value="1"/>
</dbReference>
<name>A0A917M0Z6_9BACL</name>
<evidence type="ECO:0000313" key="5">
    <source>
        <dbReference type="EMBL" id="GGG68291.1"/>
    </source>
</evidence>
<dbReference type="AlphaFoldDB" id="A0A917M0Z6"/>
<evidence type="ECO:0000313" key="6">
    <source>
        <dbReference type="Proteomes" id="UP000600247"/>
    </source>
</evidence>
<feature type="domain" description="Aerobactin siderophore biosynthesis IucA/IucC-like C-terminal" evidence="4">
    <location>
        <begin position="434"/>
        <end position="606"/>
    </location>
</feature>
<dbReference type="InterPro" id="IPR037455">
    <property type="entry name" value="LucA/IucC-like"/>
</dbReference>
<dbReference type="Pfam" id="PF06276">
    <property type="entry name" value="FhuF"/>
    <property type="match status" value="1"/>
</dbReference>
<comment type="caution">
    <text evidence="5">The sequence shown here is derived from an EMBL/GenBank/DDBJ whole genome shotgun (WGS) entry which is preliminary data.</text>
</comment>
<organism evidence="5 6">
    <name type="scientific">Paenibacillus radicis</name>
    <name type="common">ex Gao et al. 2016</name>
    <dbReference type="NCBI Taxonomy" id="1737354"/>
    <lineage>
        <taxon>Bacteria</taxon>
        <taxon>Bacillati</taxon>
        <taxon>Bacillota</taxon>
        <taxon>Bacilli</taxon>
        <taxon>Bacillales</taxon>
        <taxon>Paenibacillaceae</taxon>
        <taxon>Paenibacillus</taxon>
    </lineage>
</organism>
<dbReference type="Proteomes" id="UP000600247">
    <property type="component" value="Unassembled WGS sequence"/>
</dbReference>
<feature type="domain" description="Aerobactin siderophore biosynthesis IucA/IucC N-terminal" evidence="3">
    <location>
        <begin position="165"/>
        <end position="414"/>
    </location>
</feature>
<comment type="similarity">
    <text evidence="2">Belongs to the IucA/IucC family.</text>
</comment>